<dbReference type="Proteomes" id="UP000504618">
    <property type="component" value="Unplaced"/>
</dbReference>
<keyword evidence="2" id="KW-1185">Reference proteome</keyword>
<evidence type="ECO:0000313" key="2">
    <source>
        <dbReference type="Proteomes" id="UP000504618"/>
    </source>
</evidence>
<proteinExistence type="predicted"/>
<dbReference type="OrthoDB" id="10496946at2759"/>
<protein>
    <submittedName>
        <fullName evidence="3">Uncharacterized protein</fullName>
    </submittedName>
</protein>
<evidence type="ECO:0000256" key="1">
    <source>
        <dbReference type="SAM" id="MobiDB-lite"/>
    </source>
</evidence>
<dbReference type="AlphaFoldDB" id="A0A6J1QP86"/>
<dbReference type="GeneID" id="112461687"/>
<feature type="region of interest" description="Disordered" evidence="1">
    <location>
        <begin position="131"/>
        <end position="156"/>
    </location>
</feature>
<dbReference type="RefSeq" id="XP_024882791.1">
    <property type="nucleotide sequence ID" value="XM_025027023.1"/>
</dbReference>
<reference evidence="3" key="1">
    <citation type="submission" date="2025-08" db="UniProtKB">
        <authorList>
            <consortium name="RefSeq"/>
        </authorList>
    </citation>
    <scope>IDENTIFICATION</scope>
    <source>
        <tissue evidence="3">Whole body</tissue>
    </source>
</reference>
<name>A0A6J1QP86_9HYME</name>
<evidence type="ECO:0000313" key="3">
    <source>
        <dbReference type="RefSeq" id="XP_024882791.1"/>
    </source>
</evidence>
<feature type="compositionally biased region" description="Polar residues" evidence="1">
    <location>
        <begin position="146"/>
        <end position="156"/>
    </location>
</feature>
<gene>
    <name evidence="3" type="primary">LOC112461687</name>
</gene>
<organism evidence="2 3">
    <name type="scientific">Temnothorax curvispinosus</name>
    <dbReference type="NCBI Taxonomy" id="300111"/>
    <lineage>
        <taxon>Eukaryota</taxon>
        <taxon>Metazoa</taxon>
        <taxon>Ecdysozoa</taxon>
        <taxon>Arthropoda</taxon>
        <taxon>Hexapoda</taxon>
        <taxon>Insecta</taxon>
        <taxon>Pterygota</taxon>
        <taxon>Neoptera</taxon>
        <taxon>Endopterygota</taxon>
        <taxon>Hymenoptera</taxon>
        <taxon>Apocrita</taxon>
        <taxon>Aculeata</taxon>
        <taxon>Formicoidea</taxon>
        <taxon>Formicidae</taxon>
        <taxon>Myrmicinae</taxon>
        <taxon>Temnothorax</taxon>
    </lineage>
</organism>
<sequence>MEKIHIIIKPSVDGLTNEFDNDNIENNQNSYCENELEDNNDDSNTQGNTTVPLENLFEEIPSSDAEDSVLKYVGTTQETPEYTESFPALASIKKRKLDDMKRDMSNKNMPFKQSGQKNKQHINVQFRNTNNFNKNCNVSEEKSDSSKPTINSSKQLQDIAINCDTSSEENECPTDKDDFGITQRKIVNTGTKTKEKSAVNVLRKKMNKPIQIRGENVQFNSDCAKTFPQTKKNYSMSDKVLNFATLAKSKTELVDVMKADIDEKHAIEVNILNMQLKREILQVQLIEKEIAIKECILQRVKKTETLEDIENLNM</sequence>
<accession>A0A6J1QP86</accession>